<feature type="transmembrane region" description="Helical" evidence="6">
    <location>
        <begin position="314"/>
        <end position="346"/>
    </location>
</feature>
<feature type="transmembrane region" description="Helical" evidence="6">
    <location>
        <begin position="122"/>
        <end position="146"/>
    </location>
</feature>
<feature type="transmembrane region" description="Helical" evidence="6">
    <location>
        <begin position="427"/>
        <end position="452"/>
    </location>
</feature>
<evidence type="ECO:0000313" key="8">
    <source>
        <dbReference type="Proteomes" id="UP001589788"/>
    </source>
</evidence>
<dbReference type="Proteomes" id="UP001589788">
    <property type="component" value="Unassembled WGS sequence"/>
</dbReference>
<proteinExistence type="predicted"/>
<keyword evidence="5 6" id="KW-0472">Membrane</keyword>
<reference evidence="7 8" key="1">
    <citation type="submission" date="2024-09" db="EMBL/GenBank/DDBJ databases">
        <authorList>
            <person name="Sun Q."/>
            <person name="Mori K."/>
        </authorList>
    </citation>
    <scope>NUCLEOTIDE SEQUENCE [LARGE SCALE GENOMIC DNA]</scope>
    <source>
        <strain evidence="7 8">JCM 15389</strain>
    </source>
</reference>
<feature type="transmembrane region" description="Helical" evidence="6">
    <location>
        <begin position="183"/>
        <end position="201"/>
    </location>
</feature>
<feature type="transmembrane region" description="Helical" evidence="6">
    <location>
        <begin position="519"/>
        <end position="543"/>
    </location>
</feature>
<organism evidence="7 8">
    <name type="scientific">Aciditerrimonas ferrireducens</name>
    <dbReference type="NCBI Taxonomy" id="667306"/>
    <lineage>
        <taxon>Bacteria</taxon>
        <taxon>Bacillati</taxon>
        <taxon>Actinomycetota</taxon>
        <taxon>Acidimicrobiia</taxon>
        <taxon>Acidimicrobiales</taxon>
        <taxon>Acidimicrobiaceae</taxon>
        <taxon>Aciditerrimonas</taxon>
    </lineage>
</organism>
<evidence type="ECO:0000256" key="4">
    <source>
        <dbReference type="ARBA" id="ARBA00022989"/>
    </source>
</evidence>
<comment type="subcellular location">
    <subcellularLocation>
        <location evidence="1">Membrane</location>
        <topology evidence="1">Multi-pass membrane protein</topology>
    </subcellularLocation>
</comment>
<evidence type="ECO:0000256" key="6">
    <source>
        <dbReference type="SAM" id="Phobius"/>
    </source>
</evidence>
<evidence type="ECO:0000256" key="1">
    <source>
        <dbReference type="ARBA" id="ARBA00004141"/>
    </source>
</evidence>
<dbReference type="RefSeq" id="WP_248107469.1">
    <property type="nucleotide sequence ID" value="NZ_JAKHEX010000010.1"/>
</dbReference>
<feature type="transmembrane region" description="Helical" evidence="6">
    <location>
        <begin position="41"/>
        <end position="61"/>
    </location>
</feature>
<dbReference type="InterPro" id="IPR001046">
    <property type="entry name" value="NRAMP_fam"/>
</dbReference>
<feature type="transmembrane region" description="Helical" evidence="6">
    <location>
        <begin position="367"/>
        <end position="387"/>
    </location>
</feature>
<keyword evidence="3 6" id="KW-0812">Transmembrane</keyword>
<accession>A0ABV6BZ92</accession>
<feature type="transmembrane region" description="Helical" evidence="6">
    <location>
        <begin position="458"/>
        <end position="479"/>
    </location>
</feature>
<evidence type="ECO:0000256" key="5">
    <source>
        <dbReference type="ARBA" id="ARBA00023136"/>
    </source>
</evidence>
<keyword evidence="8" id="KW-1185">Reference proteome</keyword>
<feature type="transmembrane region" description="Helical" evidence="6">
    <location>
        <begin position="393"/>
        <end position="415"/>
    </location>
</feature>
<gene>
    <name evidence="7" type="ORF">ACFFRE_01095</name>
</gene>
<keyword evidence="4 6" id="KW-1133">Transmembrane helix</keyword>
<sequence>MALRGLTVTGGTTETQDEVCVRGALGTLRERHLVASRAPRWMIRLFAFLVVMGPGIIVMIGDNDAGGVTTYAQAGQAYGYSLLWLFPVLLVVLFVAQEMVGRLGAVTGVGHGKLLRSRFGKFWAAFSVFDLFLLNFLTLLTEFIGVDLGGRYFGVPATVSVPVMALLLCAIVLGRQFYRWERFVFLLIGVSMLMLVLPFLTGRGRVADWGQVAHSLVVPGVTGGLSTTAMIFIIGIVGTTVAPWQLFFQQGSVVDKRIGTRFTNYARADTFLGSVLTNLQGAALVVVGAMAFVGTKLFGQQSNALHLARGFAHFVTPALGTAFAIVLLNAALIGAATVTLASSYAIGDLFGVNSSLNSRFSEAKGFYLSYVASVALAGGIVLLPHLPLGLVNLGVQVLAGILLPSALGFLVLLCNDRELLGPWRNSPWLNVLATMIVGLLLQLSLVLTIGTVWSSVDITVVTVLTSIPVLLATVAVGVVQRQREGRWRADPVDLARRQDWVTPPDVLERPLPPSKGRTAVLGVMRAYLVVAMVLMVVSFVSLAH</sequence>
<feature type="transmembrane region" description="Helical" evidence="6">
    <location>
        <begin position="81"/>
        <end position="101"/>
    </location>
</feature>
<dbReference type="PANTHER" id="PTHR11706:SF33">
    <property type="entry name" value="NATURAL RESISTANCE-ASSOCIATED MACROPHAGE PROTEIN 2"/>
    <property type="match status" value="1"/>
</dbReference>
<evidence type="ECO:0000256" key="3">
    <source>
        <dbReference type="ARBA" id="ARBA00022692"/>
    </source>
</evidence>
<feature type="transmembrane region" description="Helical" evidence="6">
    <location>
        <begin position="221"/>
        <end position="247"/>
    </location>
</feature>
<evidence type="ECO:0000256" key="2">
    <source>
        <dbReference type="ARBA" id="ARBA00022448"/>
    </source>
</evidence>
<protein>
    <submittedName>
        <fullName evidence="7">NRAMP family divalent metal transporter</fullName>
    </submittedName>
</protein>
<dbReference type="PANTHER" id="PTHR11706">
    <property type="entry name" value="SOLUTE CARRIER PROTEIN FAMILY 11 MEMBER"/>
    <property type="match status" value="1"/>
</dbReference>
<name>A0ABV6BZ92_9ACTN</name>
<keyword evidence="2" id="KW-0813">Transport</keyword>
<dbReference type="Pfam" id="PF01566">
    <property type="entry name" value="Nramp"/>
    <property type="match status" value="1"/>
</dbReference>
<dbReference type="EMBL" id="JBHLYQ010000004">
    <property type="protein sequence ID" value="MFC0080753.1"/>
    <property type="molecule type" value="Genomic_DNA"/>
</dbReference>
<feature type="transmembrane region" description="Helical" evidence="6">
    <location>
        <begin position="268"/>
        <end position="294"/>
    </location>
</feature>
<evidence type="ECO:0000313" key="7">
    <source>
        <dbReference type="EMBL" id="MFC0080753.1"/>
    </source>
</evidence>
<feature type="transmembrane region" description="Helical" evidence="6">
    <location>
        <begin position="152"/>
        <end position="174"/>
    </location>
</feature>
<comment type="caution">
    <text evidence="7">The sequence shown here is derived from an EMBL/GenBank/DDBJ whole genome shotgun (WGS) entry which is preliminary data.</text>
</comment>